<comment type="cofactor">
    <cofactor evidence="19">
        <name>heme b</name>
        <dbReference type="ChEBI" id="CHEBI:60344"/>
    </cofactor>
    <text evidence="19">Binds 2 heme groups non-covalently.</text>
</comment>
<evidence type="ECO:0000259" key="20">
    <source>
        <dbReference type="PROSITE" id="PS51002"/>
    </source>
</evidence>
<dbReference type="GO" id="GO:0016491">
    <property type="term" value="F:oxidoreductase activity"/>
    <property type="evidence" value="ECO:0007669"/>
    <property type="project" value="UniProtKB-UniRule"/>
</dbReference>
<keyword evidence="8 19" id="KW-0812">Transmembrane</keyword>
<dbReference type="Gene3D" id="1.20.810.10">
    <property type="entry name" value="Cytochrome Bc1 Complex, Chain C"/>
    <property type="match status" value="1"/>
</dbReference>
<evidence type="ECO:0000256" key="19">
    <source>
        <dbReference type="RuleBase" id="RU362117"/>
    </source>
</evidence>
<dbReference type="Pfam" id="PF00032">
    <property type="entry name" value="Cytochrom_B_C"/>
    <property type="match status" value="1"/>
</dbReference>
<dbReference type="AlphaFoldDB" id="A0A343CZQ9"/>
<evidence type="ECO:0000256" key="7">
    <source>
        <dbReference type="ARBA" id="ARBA00022660"/>
    </source>
</evidence>
<evidence type="ECO:0000256" key="12">
    <source>
        <dbReference type="ARBA" id="ARBA00022989"/>
    </source>
</evidence>
<evidence type="ECO:0000256" key="8">
    <source>
        <dbReference type="ARBA" id="ARBA00022692"/>
    </source>
</evidence>
<feature type="transmembrane region" description="Helical" evidence="19">
    <location>
        <begin position="79"/>
        <end position="100"/>
    </location>
</feature>
<feature type="binding site" description="axial binding residue" evidence="18">
    <location>
        <position position="85"/>
    </location>
    <ligand>
        <name>heme b</name>
        <dbReference type="ChEBI" id="CHEBI:60344"/>
        <label>b562</label>
    </ligand>
    <ligandPart>
        <name>Fe</name>
        <dbReference type="ChEBI" id="CHEBI:18248"/>
    </ligandPart>
</feature>
<protein>
    <recommendedName>
        <fullName evidence="4 19">Cytochrome b</fullName>
    </recommendedName>
</protein>
<dbReference type="PROSITE" id="PS51002">
    <property type="entry name" value="CYTB_NTER"/>
    <property type="match status" value="1"/>
</dbReference>
<dbReference type="CDD" id="cd00284">
    <property type="entry name" value="Cytochrome_b_N"/>
    <property type="match status" value="1"/>
</dbReference>
<evidence type="ECO:0000256" key="13">
    <source>
        <dbReference type="ARBA" id="ARBA00023004"/>
    </source>
</evidence>
<dbReference type="GO" id="GO:0005743">
    <property type="term" value="C:mitochondrial inner membrane"/>
    <property type="evidence" value="ECO:0007669"/>
    <property type="project" value="UniProtKB-SubCell"/>
</dbReference>
<dbReference type="InterPro" id="IPR048259">
    <property type="entry name" value="Cytochrome_b_N_euk/bac"/>
</dbReference>
<dbReference type="InterPro" id="IPR005797">
    <property type="entry name" value="Cyt_b/b6_N"/>
</dbReference>
<dbReference type="SUPFAM" id="SSF81648">
    <property type="entry name" value="a domain/subunit of cytochrome bc1 complex (Ubiquinol-cytochrome c reductase)"/>
    <property type="match status" value="1"/>
</dbReference>
<feature type="domain" description="Cytochrome b/b6 C-terminal region profile" evidence="21">
    <location>
        <begin position="212"/>
        <end position="379"/>
    </location>
</feature>
<comment type="similarity">
    <text evidence="19">Belongs to the cytochrome b family.</text>
</comment>
<dbReference type="InterPro" id="IPR048260">
    <property type="entry name" value="Cytochrome_b_C_euk/bac"/>
</dbReference>
<feature type="transmembrane region" description="Helical" evidence="19">
    <location>
        <begin position="112"/>
        <end position="135"/>
    </location>
</feature>
<reference evidence="22" key="1">
    <citation type="journal article" date="2017" name="Mitochondrial DNA Part B Resour">
        <title>The complete mitochondrial genome of a cryptic amphipod species from the Gammarus fossarum complex.</title>
        <authorList>
            <person name="Macher J.N."/>
            <person name="Leese F."/>
            <person name="Weigand A.M."/>
            <person name="Rozenberg A."/>
        </authorList>
    </citation>
    <scope>NUCLEOTIDE SEQUENCE</scope>
</reference>
<evidence type="ECO:0000256" key="11">
    <source>
        <dbReference type="ARBA" id="ARBA00022982"/>
    </source>
</evidence>
<dbReference type="PIRSF" id="PIRSF038885">
    <property type="entry name" value="COB"/>
    <property type="match status" value="1"/>
</dbReference>
<dbReference type="CDD" id="cd00290">
    <property type="entry name" value="cytochrome_b_C"/>
    <property type="match status" value="1"/>
</dbReference>
<feature type="transmembrane region" description="Helical" evidence="19">
    <location>
        <begin position="142"/>
        <end position="160"/>
    </location>
</feature>
<feature type="transmembrane region" description="Helical" evidence="19">
    <location>
        <begin position="318"/>
        <end position="342"/>
    </location>
</feature>
<dbReference type="SMR" id="A0A343CZQ9"/>
<keyword evidence="7 19" id="KW-0679">Respiratory chain</keyword>
<evidence type="ECO:0000256" key="9">
    <source>
        <dbReference type="ARBA" id="ARBA00022723"/>
    </source>
</evidence>
<comment type="subunit">
    <text evidence="3">The main subunits of complex b-c1 are: cytochrome b, cytochrome c1 and the Rieske protein.</text>
</comment>
<dbReference type="CTD" id="4519"/>
<evidence type="ECO:0000256" key="16">
    <source>
        <dbReference type="ARBA" id="ARBA00023136"/>
    </source>
</evidence>
<dbReference type="PANTHER" id="PTHR19271">
    <property type="entry name" value="CYTOCHROME B"/>
    <property type="match status" value="1"/>
</dbReference>
<evidence type="ECO:0000256" key="5">
    <source>
        <dbReference type="ARBA" id="ARBA00022448"/>
    </source>
</evidence>
<feature type="binding site" description="axial binding residue" evidence="18">
    <location>
        <position position="198"/>
    </location>
    <ligand>
        <name>heme b</name>
        <dbReference type="ChEBI" id="CHEBI:60344"/>
        <label>b566</label>
    </ligand>
    <ligandPart>
        <name>Fe</name>
        <dbReference type="ChEBI" id="CHEBI:18248"/>
    </ligandPart>
</feature>
<feature type="transmembrane region" description="Helical" evidence="19">
    <location>
        <begin position="231"/>
        <end position="250"/>
    </location>
</feature>
<feature type="binding site" evidence="17">
    <location>
        <position position="203"/>
    </location>
    <ligand>
        <name>a ubiquinone</name>
        <dbReference type="ChEBI" id="CHEBI:16389"/>
    </ligand>
</feature>
<dbReference type="GO" id="GO:0008121">
    <property type="term" value="F:quinol-cytochrome-c reductase activity"/>
    <property type="evidence" value="ECO:0007669"/>
    <property type="project" value="InterPro"/>
</dbReference>
<dbReference type="Pfam" id="PF00033">
    <property type="entry name" value="Cytochrome_B"/>
    <property type="match status" value="1"/>
</dbReference>
<keyword evidence="6 18" id="KW-0349">Heme</keyword>
<keyword evidence="14" id="KW-0830">Ubiquinone</keyword>
<evidence type="ECO:0000256" key="15">
    <source>
        <dbReference type="ARBA" id="ARBA00023128"/>
    </source>
</evidence>
<keyword evidence="11 19" id="KW-0249">Electron transport</keyword>
<organism evidence="22">
    <name type="scientific">Gammarus fossarum</name>
    <dbReference type="NCBI Taxonomy" id="52638"/>
    <lineage>
        <taxon>Eukaryota</taxon>
        <taxon>Metazoa</taxon>
        <taxon>Ecdysozoa</taxon>
        <taxon>Arthropoda</taxon>
        <taxon>Crustacea</taxon>
        <taxon>Multicrustacea</taxon>
        <taxon>Malacostraca</taxon>
        <taxon>Eumalacostraca</taxon>
        <taxon>Peracarida</taxon>
        <taxon>Amphipoda</taxon>
        <taxon>Senticaudata</taxon>
        <taxon>Gammarida</taxon>
        <taxon>Gammaridira</taxon>
        <taxon>Gammaroidea</taxon>
        <taxon>Gammaridae</taxon>
        <taxon>Gammarus</taxon>
    </lineage>
</organism>
<feature type="transmembrane region" description="Helical" evidence="19">
    <location>
        <begin position="290"/>
        <end position="311"/>
    </location>
</feature>
<keyword evidence="12 19" id="KW-1133">Transmembrane helix</keyword>
<feature type="binding site" description="axial binding residue" evidence="18">
    <location>
        <position position="99"/>
    </location>
    <ligand>
        <name>heme b</name>
        <dbReference type="ChEBI" id="CHEBI:60344"/>
        <label>b566</label>
    </ligand>
    <ligandPart>
        <name>Fe</name>
        <dbReference type="ChEBI" id="CHEBI:18248"/>
    </ligandPart>
</feature>
<sequence>MMTNTTLKANSLMKVMSGTLITLPAPSNISTMWNFGSLLFMSLAIQIISGLLLASSYSPDLHTSFQLISQTMEAMDKYWLLRYTHANGASLFFVCLYAHIGRSIYYSSFVYTHVWLTGVTILLMTMATAFMGYVLPVNQMSFWGASVITNLFSEIPYIGPTMVQFMWGGVSVDSPTIMRFLTFHFLLPFLIVSLVLVHITFLHQQGSSNPLGLSSNTTKINFNLFFSMKDALGVLVMSFIFLMLILYWPLTLGDDENFNMADPGVTPQHIQPEWYFLFPYAILRSVPNKLGGVIALIMSVTILYSMPYTFASKMKSNFFYPFNSFLFWSFIATVILLTWVGMRAVEQPFIATGQILTLLYFNYFIMSPLLLKMWDKLSN</sequence>
<dbReference type="InterPro" id="IPR036150">
    <property type="entry name" value="Cyt_b/b6_C_sf"/>
</dbReference>
<dbReference type="GeneID" id="32958192"/>
<evidence type="ECO:0000256" key="10">
    <source>
        <dbReference type="ARBA" id="ARBA00022792"/>
    </source>
</evidence>
<comment type="subcellular location">
    <subcellularLocation>
        <location evidence="2">Mitochondrion inner membrane</location>
        <topology evidence="2">Multi-pass membrane protein</topology>
    </subcellularLocation>
</comment>
<evidence type="ECO:0000256" key="4">
    <source>
        <dbReference type="ARBA" id="ARBA00013531"/>
    </source>
</evidence>
<evidence type="ECO:0000256" key="17">
    <source>
        <dbReference type="PIRSR" id="PIRSR038885-1"/>
    </source>
</evidence>
<dbReference type="PANTHER" id="PTHR19271:SF16">
    <property type="entry name" value="CYTOCHROME B"/>
    <property type="match status" value="1"/>
</dbReference>
<feature type="domain" description="Cytochrome b/b6 N-terminal region profile" evidence="20">
    <location>
        <begin position="3"/>
        <end position="211"/>
    </location>
</feature>
<dbReference type="InterPro" id="IPR027387">
    <property type="entry name" value="Cytb/b6-like_sf"/>
</dbReference>
<evidence type="ECO:0000256" key="18">
    <source>
        <dbReference type="PIRSR" id="PIRSR038885-2"/>
    </source>
</evidence>
<feature type="transmembrane region" description="Helical" evidence="19">
    <location>
        <begin position="37"/>
        <end position="58"/>
    </location>
</feature>
<dbReference type="PROSITE" id="PS51003">
    <property type="entry name" value="CYTB_CTER"/>
    <property type="match status" value="1"/>
</dbReference>
<dbReference type="SUPFAM" id="SSF81342">
    <property type="entry name" value="Transmembrane di-heme cytochromes"/>
    <property type="match status" value="1"/>
</dbReference>
<evidence type="ECO:0000256" key="14">
    <source>
        <dbReference type="ARBA" id="ARBA00023075"/>
    </source>
</evidence>
<evidence type="ECO:0000256" key="2">
    <source>
        <dbReference type="ARBA" id="ARBA00004448"/>
    </source>
</evidence>
<feature type="transmembrane region" description="Helical" evidence="19">
    <location>
        <begin position="348"/>
        <end position="371"/>
    </location>
</feature>
<keyword evidence="9 18" id="KW-0479">Metal-binding</keyword>
<dbReference type="InterPro" id="IPR005798">
    <property type="entry name" value="Cyt_b/b6_C"/>
</dbReference>
<evidence type="ECO:0000256" key="6">
    <source>
        <dbReference type="ARBA" id="ARBA00022617"/>
    </source>
</evidence>
<feature type="transmembrane region" description="Helical" evidence="19">
    <location>
        <begin position="180"/>
        <end position="202"/>
    </location>
</feature>
<dbReference type="GO" id="GO:0006122">
    <property type="term" value="P:mitochondrial electron transport, ubiquinol to cytochrome c"/>
    <property type="evidence" value="ECO:0007669"/>
    <property type="project" value="TreeGrafter"/>
</dbReference>
<dbReference type="GO" id="GO:0046872">
    <property type="term" value="F:metal ion binding"/>
    <property type="evidence" value="ECO:0007669"/>
    <property type="project" value="UniProtKB-UniRule"/>
</dbReference>
<proteinExistence type="inferred from homology"/>
<dbReference type="EMBL" id="KY197961">
    <property type="protein sequence ID" value="ARQ82009.1"/>
    <property type="molecule type" value="Genomic_DNA"/>
</dbReference>
<evidence type="ECO:0000313" key="22">
    <source>
        <dbReference type="EMBL" id="ARQ82009.1"/>
    </source>
</evidence>
<comment type="cofactor">
    <cofactor evidence="18">
        <name>heme</name>
        <dbReference type="ChEBI" id="CHEBI:30413"/>
    </cofactor>
    <text evidence="18">Binds 2 heme groups non-covalently.</text>
</comment>
<name>A0A343CZQ9_9CRUS</name>
<comment type="function">
    <text evidence="1 19">Component of the ubiquinol-cytochrome c reductase complex (complex III or cytochrome b-c1 complex) that is part of the mitochondrial respiratory chain. The b-c1 complex mediates electron transfer from ubiquinol to cytochrome c. Contributes to the generation of a proton gradient across the mitochondrial membrane that is then used for ATP synthesis.</text>
</comment>
<accession>A0A343CZQ9</accession>
<evidence type="ECO:0000256" key="3">
    <source>
        <dbReference type="ARBA" id="ARBA00011649"/>
    </source>
</evidence>
<dbReference type="RefSeq" id="YP_009379690.1">
    <property type="nucleotide sequence ID" value="NC_034937.1"/>
</dbReference>
<dbReference type="InterPro" id="IPR016174">
    <property type="entry name" value="Di-haem_cyt_TM"/>
</dbReference>
<evidence type="ECO:0000259" key="21">
    <source>
        <dbReference type="PROSITE" id="PS51003"/>
    </source>
</evidence>
<feature type="binding site" description="axial binding residue" evidence="18">
    <location>
        <position position="184"/>
    </location>
    <ligand>
        <name>heme b</name>
        <dbReference type="ChEBI" id="CHEBI:60344"/>
        <label>b562</label>
    </ligand>
    <ligandPart>
        <name>Fe</name>
        <dbReference type="ChEBI" id="CHEBI:18248"/>
    </ligandPart>
</feature>
<gene>
    <name evidence="22" type="primary">CYTB</name>
</gene>
<geneLocation type="mitochondrion" evidence="22"/>
<dbReference type="InterPro" id="IPR030689">
    <property type="entry name" value="Cytochrome_b"/>
</dbReference>
<keyword evidence="15 19" id="KW-0496">Mitochondrion</keyword>
<keyword evidence="13 18" id="KW-0408">Iron</keyword>
<keyword evidence="16 19" id="KW-0472">Membrane</keyword>
<evidence type="ECO:0000256" key="1">
    <source>
        <dbReference type="ARBA" id="ARBA00002566"/>
    </source>
</evidence>
<dbReference type="GO" id="GO:0045275">
    <property type="term" value="C:respiratory chain complex III"/>
    <property type="evidence" value="ECO:0007669"/>
    <property type="project" value="InterPro"/>
</dbReference>
<keyword evidence="10" id="KW-0999">Mitochondrion inner membrane</keyword>
<keyword evidence="5 19" id="KW-0813">Transport</keyword>